<feature type="domain" description="Thioredoxin" evidence="2">
    <location>
        <begin position="64"/>
        <end position="191"/>
    </location>
</feature>
<dbReference type="HOGENOM" id="CLU_133605_0_0_2"/>
<dbReference type="AlphaFoldDB" id="A0A0E3WYR8"/>
<dbReference type="Gene3D" id="3.40.30.10">
    <property type="entry name" value="Glutaredoxin"/>
    <property type="match status" value="1"/>
</dbReference>
<dbReference type="PANTHER" id="PTHR45663">
    <property type="entry name" value="GEO12009P1"/>
    <property type="match status" value="1"/>
</dbReference>
<dbReference type="InterPro" id="IPR013766">
    <property type="entry name" value="Thioredoxin_domain"/>
</dbReference>
<dbReference type="InterPro" id="IPR036249">
    <property type="entry name" value="Thioredoxin-like_sf"/>
</dbReference>
<dbReference type="Pfam" id="PF00085">
    <property type="entry name" value="Thioredoxin"/>
    <property type="match status" value="1"/>
</dbReference>
<dbReference type="PANTHER" id="PTHR45663:SF11">
    <property type="entry name" value="GEO12009P1"/>
    <property type="match status" value="1"/>
</dbReference>
<protein>
    <submittedName>
        <fullName evidence="3">Thioredoxin</fullName>
    </submittedName>
</protein>
<dbReference type="OrthoDB" id="35385at2157"/>
<evidence type="ECO:0000313" key="4">
    <source>
        <dbReference type="Proteomes" id="UP000033066"/>
    </source>
</evidence>
<feature type="region of interest" description="Disordered" evidence="1">
    <location>
        <begin position="45"/>
        <end position="83"/>
    </location>
</feature>
<dbReference type="KEGG" id="mbak:MSBR3_3151"/>
<dbReference type="PROSITE" id="PS51352">
    <property type="entry name" value="THIOREDOXIN_2"/>
    <property type="match status" value="1"/>
</dbReference>
<dbReference type="RefSeq" id="WP_052723458.1">
    <property type="nucleotide sequence ID" value="NZ_CP009517.1"/>
</dbReference>
<dbReference type="CDD" id="cd02947">
    <property type="entry name" value="TRX_family"/>
    <property type="match status" value="1"/>
</dbReference>
<dbReference type="Proteomes" id="UP000033066">
    <property type="component" value="Chromosome"/>
</dbReference>
<dbReference type="STRING" id="1434107.MSBR3_3151"/>
<dbReference type="PATRIC" id="fig|1434107.4.peg.3974"/>
<evidence type="ECO:0000259" key="2">
    <source>
        <dbReference type="PROSITE" id="PS51352"/>
    </source>
</evidence>
<evidence type="ECO:0000313" key="3">
    <source>
        <dbReference type="EMBL" id="AKB83729.1"/>
    </source>
</evidence>
<accession>A0A0E3WYR8</accession>
<dbReference type="SUPFAM" id="SSF52833">
    <property type="entry name" value="Thioredoxin-like"/>
    <property type="match status" value="1"/>
</dbReference>
<dbReference type="GO" id="GO:0005737">
    <property type="term" value="C:cytoplasm"/>
    <property type="evidence" value="ECO:0007669"/>
    <property type="project" value="TreeGrafter"/>
</dbReference>
<dbReference type="PROSITE" id="PS51257">
    <property type="entry name" value="PROKAR_LIPOPROTEIN"/>
    <property type="match status" value="1"/>
</dbReference>
<organism evidence="3 4">
    <name type="scientific">Methanosarcina barkeri 3</name>
    <dbReference type="NCBI Taxonomy" id="1434107"/>
    <lineage>
        <taxon>Archaea</taxon>
        <taxon>Methanobacteriati</taxon>
        <taxon>Methanobacteriota</taxon>
        <taxon>Stenosarchaea group</taxon>
        <taxon>Methanomicrobia</taxon>
        <taxon>Methanosarcinales</taxon>
        <taxon>Methanosarcinaceae</taxon>
        <taxon>Methanosarcina</taxon>
    </lineage>
</organism>
<dbReference type="GO" id="GO:0015035">
    <property type="term" value="F:protein-disulfide reductase activity"/>
    <property type="evidence" value="ECO:0007669"/>
    <property type="project" value="TreeGrafter"/>
</dbReference>
<evidence type="ECO:0000256" key="1">
    <source>
        <dbReference type="SAM" id="MobiDB-lite"/>
    </source>
</evidence>
<dbReference type="GeneID" id="24790804"/>
<gene>
    <name evidence="3" type="ORF">MSBR3_3151</name>
</gene>
<dbReference type="EMBL" id="CP009517">
    <property type="protein sequence ID" value="AKB83729.1"/>
    <property type="molecule type" value="Genomic_DNA"/>
</dbReference>
<sequence length="210" mass="22862">MKKLIILLIMLAAVIFAAGCTDESQKNNSTDAQAVQESNDIVKTNGSETVSQETQAVQGSNDIAETNKSGQNKTSQETQEGSSVLTVTSLEQINTSLKQGPVLVKIGSKHCGPCQAMRPMLKELATEYSGKATITSIDITESPDLEAYFEIGYVPDTSLIVGIEDGDYVYMQENGTVTKDRFQARIQGQMEKKVYEDRINLALLQEGKSI</sequence>
<keyword evidence="4" id="KW-1185">Reference proteome</keyword>
<reference evidence="3" key="1">
    <citation type="submission" date="2014-07" db="EMBL/GenBank/DDBJ databases">
        <title>Methanogenic archaea and the global carbon cycle.</title>
        <authorList>
            <person name="Henriksen J.R."/>
            <person name="Luke J."/>
            <person name="Reinhart S."/>
            <person name="Benedict M.N."/>
            <person name="Youngblut N.D."/>
            <person name="Metcalf M.E."/>
            <person name="Whitaker R.J."/>
            <person name="Metcalf W.W."/>
        </authorList>
    </citation>
    <scope>NUCLEOTIDE SEQUENCE [LARGE SCALE GENOMIC DNA]</scope>
    <source>
        <strain evidence="3">3</strain>
    </source>
</reference>
<name>A0A0E3WYR8_METBA</name>
<proteinExistence type="predicted"/>